<reference evidence="2 3" key="1">
    <citation type="journal article" date="2024" name="G3 (Bethesda)">
        <title>Genome assembly of Hibiscus sabdariffa L. provides insights into metabolisms of medicinal natural products.</title>
        <authorList>
            <person name="Kim T."/>
        </authorList>
    </citation>
    <scope>NUCLEOTIDE SEQUENCE [LARGE SCALE GENOMIC DNA]</scope>
    <source>
        <strain evidence="2">TK-2024</strain>
        <tissue evidence="2">Old leaves</tissue>
    </source>
</reference>
<dbReference type="Proteomes" id="UP001472677">
    <property type="component" value="Unassembled WGS sequence"/>
</dbReference>
<evidence type="ECO:0000256" key="1">
    <source>
        <dbReference type="SAM" id="MobiDB-lite"/>
    </source>
</evidence>
<protein>
    <submittedName>
        <fullName evidence="2">Uncharacterized protein</fullName>
    </submittedName>
</protein>
<proteinExistence type="predicted"/>
<dbReference type="EMBL" id="JBBPBM010000004">
    <property type="protein sequence ID" value="KAK8589942.1"/>
    <property type="molecule type" value="Genomic_DNA"/>
</dbReference>
<sequence>MALSPALPLALLVSSSNPRLPKKQRRHNEDLPDHTYSLNGNPVSGMECDFQTFVKTPASYKDIVTGSGGSQSGPKSIDLDDDDIELLEKDVALVP</sequence>
<comment type="caution">
    <text evidence="2">The sequence shown here is derived from an EMBL/GenBank/DDBJ whole genome shotgun (WGS) entry which is preliminary data.</text>
</comment>
<organism evidence="2 3">
    <name type="scientific">Hibiscus sabdariffa</name>
    <name type="common">roselle</name>
    <dbReference type="NCBI Taxonomy" id="183260"/>
    <lineage>
        <taxon>Eukaryota</taxon>
        <taxon>Viridiplantae</taxon>
        <taxon>Streptophyta</taxon>
        <taxon>Embryophyta</taxon>
        <taxon>Tracheophyta</taxon>
        <taxon>Spermatophyta</taxon>
        <taxon>Magnoliopsida</taxon>
        <taxon>eudicotyledons</taxon>
        <taxon>Gunneridae</taxon>
        <taxon>Pentapetalae</taxon>
        <taxon>rosids</taxon>
        <taxon>malvids</taxon>
        <taxon>Malvales</taxon>
        <taxon>Malvaceae</taxon>
        <taxon>Malvoideae</taxon>
        <taxon>Hibiscus</taxon>
    </lineage>
</organism>
<evidence type="ECO:0000313" key="2">
    <source>
        <dbReference type="EMBL" id="KAK8589942.1"/>
    </source>
</evidence>
<accession>A0ABR2G0F6</accession>
<evidence type="ECO:0000313" key="3">
    <source>
        <dbReference type="Proteomes" id="UP001472677"/>
    </source>
</evidence>
<gene>
    <name evidence="2" type="ORF">V6N12_024331</name>
</gene>
<feature type="region of interest" description="Disordered" evidence="1">
    <location>
        <begin position="15"/>
        <end position="42"/>
    </location>
</feature>
<keyword evidence="3" id="KW-1185">Reference proteome</keyword>
<name>A0ABR2G0F6_9ROSI</name>